<reference evidence="13" key="1">
    <citation type="submission" date="2022-06" db="EMBL/GenBank/DDBJ databases">
        <title>Complete genome sequences of two strains of the flax pathogen Septoria linicola.</title>
        <authorList>
            <person name="Lapalu N."/>
            <person name="Simon A."/>
            <person name="Demenou B."/>
            <person name="Paumier D."/>
            <person name="Guillot M.-P."/>
            <person name="Gout L."/>
            <person name="Valade R."/>
        </authorList>
    </citation>
    <scope>NUCLEOTIDE SEQUENCE</scope>
    <source>
        <strain evidence="13">SE15195</strain>
    </source>
</reference>
<dbReference type="Proteomes" id="UP001056384">
    <property type="component" value="Chromosome 1"/>
</dbReference>
<dbReference type="AlphaFoldDB" id="A0A9Q9AEJ0"/>
<evidence type="ECO:0000256" key="2">
    <source>
        <dbReference type="ARBA" id="ARBA00001936"/>
    </source>
</evidence>
<name>A0A9Q9AEJ0_9PEZI</name>
<keyword evidence="6 13" id="KW-0031">Aminopeptidase</keyword>
<accession>A0A9Q9AEJ0</accession>
<comment type="function">
    <text evidence="3">Catalyzes the removal of a penultimate prolyl residue from the N-termini of peptides.</text>
</comment>
<dbReference type="PANTHER" id="PTHR43226">
    <property type="entry name" value="XAA-PRO AMINOPEPTIDASE 3"/>
    <property type="match status" value="1"/>
</dbReference>
<dbReference type="InterPro" id="IPR052433">
    <property type="entry name" value="X-Pro_dipept-like"/>
</dbReference>
<dbReference type="GO" id="GO:0070006">
    <property type="term" value="F:metalloaminopeptidase activity"/>
    <property type="evidence" value="ECO:0007669"/>
    <property type="project" value="InterPro"/>
</dbReference>
<evidence type="ECO:0000256" key="1">
    <source>
        <dbReference type="ARBA" id="ARBA00001424"/>
    </source>
</evidence>
<dbReference type="EC" id="3.4.11.9" evidence="5"/>
<dbReference type="GO" id="GO:0005739">
    <property type="term" value="C:mitochondrion"/>
    <property type="evidence" value="ECO:0007669"/>
    <property type="project" value="TreeGrafter"/>
</dbReference>
<comment type="cofactor">
    <cofactor evidence="2">
        <name>Mn(2+)</name>
        <dbReference type="ChEBI" id="CHEBI:29035"/>
    </cofactor>
</comment>
<dbReference type="InterPro" id="IPR036005">
    <property type="entry name" value="Creatinase/aminopeptidase-like"/>
</dbReference>
<dbReference type="GO" id="GO:0030145">
    <property type="term" value="F:manganese ion binding"/>
    <property type="evidence" value="ECO:0007669"/>
    <property type="project" value="InterPro"/>
</dbReference>
<organism evidence="13 14">
    <name type="scientific">Septoria linicola</name>
    <dbReference type="NCBI Taxonomy" id="215465"/>
    <lineage>
        <taxon>Eukaryota</taxon>
        <taxon>Fungi</taxon>
        <taxon>Dikarya</taxon>
        <taxon>Ascomycota</taxon>
        <taxon>Pezizomycotina</taxon>
        <taxon>Dothideomycetes</taxon>
        <taxon>Dothideomycetidae</taxon>
        <taxon>Mycosphaerellales</taxon>
        <taxon>Mycosphaerellaceae</taxon>
        <taxon>Septoria</taxon>
    </lineage>
</organism>
<dbReference type="EMBL" id="CP099418">
    <property type="protein sequence ID" value="USW48019.1"/>
    <property type="molecule type" value="Genomic_DNA"/>
</dbReference>
<dbReference type="GO" id="GO:0006508">
    <property type="term" value="P:proteolysis"/>
    <property type="evidence" value="ECO:0007669"/>
    <property type="project" value="TreeGrafter"/>
</dbReference>
<dbReference type="Pfam" id="PF00557">
    <property type="entry name" value="Peptidase_M24"/>
    <property type="match status" value="1"/>
</dbReference>
<dbReference type="Pfam" id="PF05195">
    <property type="entry name" value="AMP_N"/>
    <property type="match status" value="1"/>
</dbReference>
<evidence type="ECO:0000256" key="8">
    <source>
        <dbReference type="ARBA" id="ARBA00022801"/>
    </source>
</evidence>
<comment type="catalytic activity">
    <reaction evidence="1">
        <text>Release of any N-terminal amino acid, including proline, that is linked to proline, even from a dipeptide or tripeptide.</text>
        <dbReference type="EC" id="3.4.11.9"/>
    </reaction>
</comment>
<evidence type="ECO:0000256" key="11">
    <source>
        <dbReference type="ARBA" id="ARBA00030849"/>
    </source>
</evidence>
<comment type="similarity">
    <text evidence="4">Belongs to the peptidase M24B family.</text>
</comment>
<dbReference type="OrthoDB" id="4215474at2759"/>
<keyword evidence="8" id="KW-0378">Hydrolase</keyword>
<gene>
    <name evidence="13" type="ORF">Slin15195_G013380</name>
</gene>
<evidence type="ECO:0000256" key="4">
    <source>
        <dbReference type="ARBA" id="ARBA00008766"/>
    </source>
</evidence>
<feature type="domain" description="Aminopeptidase P N-terminal" evidence="12">
    <location>
        <begin position="59"/>
        <end position="195"/>
    </location>
</feature>
<dbReference type="InterPro" id="IPR000994">
    <property type="entry name" value="Pept_M24"/>
</dbReference>
<keyword evidence="14" id="KW-1185">Reference proteome</keyword>
<evidence type="ECO:0000313" key="14">
    <source>
        <dbReference type="Proteomes" id="UP001056384"/>
    </source>
</evidence>
<keyword evidence="9" id="KW-0482">Metalloprotease</keyword>
<evidence type="ECO:0000256" key="10">
    <source>
        <dbReference type="ARBA" id="ARBA00023211"/>
    </source>
</evidence>
<evidence type="ECO:0000259" key="12">
    <source>
        <dbReference type="SMART" id="SM01011"/>
    </source>
</evidence>
<evidence type="ECO:0000256" key="6">
    <source>
        <dbReference type="ARBA" id="ARBA00022438"/>
    </source>
</evidence>
<evidence type="ECO:0000256" key="9">
    <source>
        <dbReference type="ARBA" id="ARBA00023049"/>
    </source>
</evidence>
<proteinExistence type="inferred from homology"/>
<evidence type="ECO:0000256" key="5">
    <source>
        <dbReference type="ARBA" id="ARBA00012574"/>
    </source>
</evidence>
<evidence type="ECO:0000256" key="7">
    <source>
        <dbReference type="ARBA" id="ARBA00022723"/>
    </source>
</evidence>
<keyword evidence="10" id="KW-0464">Manganese</keyword>
<dbReference type="SMART" id="SM01011">
    <property type="entry name" value="AMP_N"/>
    <property type="match status" value="1"/>
</dbReference>
<dbReference type="SUPFAM" id="SSF55920">
    <property type="entry name" value="Creatinase/aminopeptidase"/>
    <property type="match status" value="1"/>
</dbReference>
<dbReference type="InterPro" id="IPR007865">
    <property type="entry name" value="Aminopep_P_N"/>
</dbReference>
<dbReference type="Gene3D" id="3.40.350.10">
    <property type="entry name" value="Creatinase/prolidase N-terminal domain"/>
    <property type="match status" value="1"/>
</dbReference>
<sequence length="483" mass="53185">MRRSLRPPWRASLAARSRPLLRTTATRWNAVSAAEVQFGQPLHETHPHLIKPGDITPGISALEYHHRRAALARKLPHNSVAVLAAADLKYRSGAVFYDFHQEPNFYYLTGFNEPEAVAIIETGPSDVEYTFHLFVRPKDERAEMWDGARSGVQAAQDVFNADEAGDIGDAGAAISQIVGNKKAVYTDIGLSVRQSVLSRLISGQPKVDGLAKLLQHASVKPLRSMMNELRLTKSHAELDCMRRAGSVSGAIISQAMASTPRSEKQLWADLAYGFRSNGLDGEAYVPVIAGGKNALSIHYVRNDALLKDNELVLVDAGGAYGGYITDITRSWPVNGRFSDAQRDMYSMILKVQKTCLNLCHEDAAMTLDKLHGICEHGLRDGLKSLGFDLSGNAFDKLFPHHVGHYIGLDVHDAPGYPRTDRLKADQCITIEPGIYVPDSDEWPAHFRGMGIRIEDSVIVGADRPEILTKSALKEIDEIENCKL</sequence>
<dbReference type="PANTHER" id="PTHR43226:SF4">
    <property type="entry name" value="XAA-PRO AMINOPEPTIDASE 3"/>
    <property type="match status" value="1"/>
</dbReference>
<evidence type="ECO:0000256" key="3">
    <source>
        <dbReference type="ARBA" id="ARBA00002443"/>
    </source>
</evidence>
<dbReference type="InterPro" id="IPR029149">
    <property type="entry name" value="Creatin/AminoP/Spt16_N"/>
</dbReference>
<protein>
    <recommendedName>
        <fullName evidence="5">Xaa-Pro aminopeptidase</fullName>
        <ecNumber evidence="5">3.4.11.9</ecNumber>
    </recommendedName>
    <alternativeName>
        <fullName evidence="11">Aminoacylproline aminopeptidase</fullName>
    </alternativeName>
</protein>
<keyword evidence="7" id="KW-0479">Metal-binding</keyword>
<evidence type="ECO:0000313" key="13">
    <source>
        <dbReference type="EMBL" id="USW48019.1"/>
    </source>
</evidence>
<keyword evidence="6 13" id="KW-0645">Protease</keyword>
<dbReference type="SUPFAM" id="SSF53092">
    <property type="entry name" value="Creatinase/prolidase N-terminal domain"/>
    <property type="match status" value="1"/>
</dbReference>
<dbReference type="Gene3D" id="3.90.230.10">
    <property type="entry name" value="Creatinase/methionine aminopeptidase superfamily"/>
    <property type="match status" value="1"/>
</dbReference>